<dbReference type="GO" id="GO:0009535">
    <property type="term" value="C:chloroplast thylakoid membrane"/>
    <property type="evidence" value="ECO:0007669"/>
    <property type="project" value="UniProtKB-SubCell"/>
</dbReference>
<comment type="similarity">
    <text evidence="2 18">Belongs to the complex I subunit 4 family.</text>
</comment>
<feature type="transmembrane region" description="Helical" evidence="18">
    <location>
        <begin position="462"/>
        <end position="479"/>
    </location>
</feature>
<evidence type="ECO:0000259" key="19">
    <source>
        <dbReference type="Pfam" id="PF00361"/>
    </source>
</evidence>
<dbReference type="GO" id="GO:0008137">
    <property type="term" value="F:NADH dehydrogenase (ubiquinone) activity"/>
    <property type="evidence" value="ECO:0007669"/>
    <property type="project" value="InterPro"/>
</dbReference>
<evidence type="ECO:0000256" key="2">
    <source>
        <dbReference type="ARBA" id="ARBA00009025"/>
    </source>
</evidence>
<keyword evidence="7 18" id="KW-0874">Quinone</keyword>
<keyword evidence="18" id="KW-0793">Thylakoid</keyword>
<dbReference type="PRINTS" id="PR01437">
    <property type="entry name" value="NUOXDRDTASE4"/>
</dbReference>
<reference evidence="20" key="1">
    <citation type="submission" date="2020-12" db="EMBL/GenBank/DDBJ databases">
        <title>The complete chloroplast genome of Cynanchum chinense.</title>
        <authorList>
            <person name="Chen G."/>
        </authorList>
    </citation>
    <scope>NUCLEOTIDE SEQUENCE</scope>
</reference>
<dbReference type="PANTHER" id="PTHR43507">
    <property type="entry name" value="NADH-UBIQUINONE OXIDOREDUCTASE CHAIN 4"/>
    <property type="match status" value="1"/>
</dbReference>
<keyword evidence="6 18" id="KW-0812">Transmembrane</keyword>
<evidence type="ECO:0000256" key="8">
    <source>
        <dbReference type="ARBA" id="ARBA00022857"/>
    </source>
</evidence>
<dbReference type="InterPro" id="IPR003918">
    <property type="entry name" value="NADH_UbQ_OxRdtase"/>
</dbReference>
<dbReference type="PANTHER" id="PTHR43507:SF21">
    <property type="entry name" value="NAD(P)H-QUINONE OXIDOREDUCTASE CHAIN 4, CHLOROPLASTIC"/>
    <property type="match status" value="1"/>
</dbReference>
<feature type="transmembrane region" description="Helical" evidence="18">
    <location>
        <begin position="374"/>
        <end position="404"/>
    </location>
</feature>
<evidence type="ECO:0000256" key="16">
    <source>
        <dbReference type="ARBA" id="ARBA00047726"/>
    </source>
</evidence>
<evidence type="ECO:0000256" key="9">
    <source>
        <dbReference type="ARBA" id="ARBA00022957"/>
    </source>
</evidence>
<feature type="transmembrane region" description="Helical" evidence="18">
    <location>
        <begin position="243"/>
        <end position="262"/>
    </location>
</feature>
<feature type="transmembrane region" description="Helical" evidence="18">
    <location>
        <begin position="335"/>
        <end position="353"/>
    </location>
</feature>
<comment type="catalytic activity">
    <reaction evidence="17 18">
        <text>a plastoquinone + NADH + (n+1) H(+)(in) = a plastoquinol + NAD(+) + n H(+)(out)</text>
        <dbReference type="Rhea" id="RHEA:42608"/>
        <dbReference type="Rhea" id="RHEA-COMP:9561"/>
        <dbReference type="Rhea" id="RHEA-COMP:9562"/>
        <dbReference type="ChEBI" id="CHEBI:15378"/>
        <dbReference type="ChEBI" id="CHEBI:17757"/>
        <dbReference type="ChEBI" id="CHEBI:57540"/>
        <dbReference type="ChEBI" id="CHEBI:57945"/>
        <dbReference type="ChEBI" id="CHEBI:62192"/>
    </reaction>
</comment>
<evidence type="ECO:0000256" key="7">
    <source>
        <dbReference type="ARBA" id="ARBA00022719"/>
    </source>
</evidence>
<keyword evidence="9 18" id="KW-0618">Plastoquinone</keyword>
<evidence type="ECO:0000313" key="20">
    <source>
        <dbReference type="EMBL" id="QRZ02978.1"/>
    </source>
</evidence>
<evidence type="ECO:0000256" key="14">
    <source>
        <dbReference type="ARBA" id="ARBA00030440"/>
    </source>
</evidence>
<keyword evidence="5 20" id="KW-0934">Plastid</keyword>
<dbReference type="InterPro" id="IPR001750">
    <property type="entry name" value="ND/Mrp_TM"/>
</dbReference>
<evidence type="ECO:0000256" key="3">
    <source>
        <dbReference type="ARBA" id="ARBA00016792"/>
    </source>
</evidence>
<evidence type="ECO:0000256" key="18">
    <source>
        <dbReference type="HAMAP-Rule" id="MF_00491"/>
    </source>
</evidence>
<dbReference type="GO" id="GO:0015990">
    <property type="term" value="P:electron transport coupled proton transport"/>
    <property type="evidence" value="ECO:0007669"/>
    <property type="project" value="TreeGrafter"/>
</dbReference>
<dbReference type="HAMAP" id="MF_00491">
    <property type="entry name" value="NDH1_NuoM"/>
    <property type="match status" value="1"/>
</dbReference>
<evidence type="ECO:0000256" key="12">
    <source>
        <dbReference type="ARBA" id="ARBA00023027"/>
    </source>
</evidence>
<organism evidence="20">
    <name type="scientific">Cynanchum chinense</name>
    <dbReference type="NCBI Taxonomy" id="755258"/>
    <lineage>
        <taxon>Eukaryota</taxon>
        <taxon>Viridiplantae</taxon>
        <taxon>Streptophyta</taxon>
        <taxon>Embryophyta</taxon>
        <taxon>Tracheophyta</taxon>
        <taxon>Spermatophyta</taxon>
        <taxon>Magnoliopsida</taxon>
        <taxon>eudicotyledons</taxon>
        <taxon>Gunneridae</taxon>
        <taxon>Pentapetalae</taxon>
        <taxon>asterids</taxon>
        <taxon>lamiids</taxon>
        <taxon>Gentianales</taxon>
        <taxon>Apocynaceae</taxon>
        <taxon>Asclepiadoideae</taxon>
        <taxon>Asclepiadeae</taxon>
        <taxon>Cynanchinae</taxon>
        <taxon>Cynanchum</taxon>
    </lineage>
</organism>
<evidence type="ECO:0000256" key="1">
    <source>
        <dbReference type="ARBA" id="ARBA00004454"/>
    </source>
</evidence>
<protein>
    <recommendedName>
        <fullName evidence="3 18">NAD(P)H-quinone oxidoreductase chain 4, chloroplastic</fullName>
        <ecNumber evidence="18">7.1.1.-</ecNumber>
    </recommendedName>
    <alternativeName>
        <fullName evidence="15 18">NAD(P)H dehydrogenase, chain 4</fullName>
    </alternativeName>
    <alternativeName>
        <fullName evidence="14 18">NADH-plastoquinone oxidoreductase chain 4</fullName>
    </alternativeName>
</protein>
<keyword evidence="11 18" id="KW-1133">Transmembrane helix</keyword>
<evidence type="ECO:0000256" key="13">
    <source>
        <dbReference type="ARBA" id="ARBA00023136"/>
    </source>
</evidence>
<dbReference type="GO" id="GO:0042773">
    <property type="term" value="P:ATP synthesis coupled electron transport"/>
    <property type="evidence" value="ECO:0007669"/>
    <property type="project" value="InterPro"/>
</dbReference>
<dbReference type="EC" id="7.1.1.-" evidence="18"/>
<dbReference type="RefSeq" id="YP_010161439.1">
    <property type="nucleotide sequence ID" value="NC_057432.1"/>
</dbReference>
<evidence type="ECO:0000256" key="4">
    <source>
        <dbReference type="ARBA" id="ARBA00022528"/>
    </source>
</evidence>
<feature type="transmembrane region" description="Helical" evidence="18">
    <location>
        <begin position="76"/>
        <end position="101"/>
    </location>
</feature>
<feature type="transmembrane region" description="Helical" evidence="18">
    <location>
        <begin position="274"/>
        <end position="293"/>
    </location>
</feature>
<dbReference type="Pfam" id="PF00361">
    <property type="entry name" value="Proton_antipo_M"/>
    <property type="match status" value="1"/>
</dbReference>
<accession>A0A895G8E0</accession>
<feature type="transmembrane region" description="Helical" evidence="18">
    <location>
        <begin position="135"/>
        <end position="155"/>
    </location>
</feature>
<feature type="transmembrane region" description="Helical" evidence="18">
    <location>
        <begin position="416"/>
        <end position="435"/>
    </location>
</feature>
<evidence type="ECO:0000256" key="5">
    <source>
        <dbReference type="ARBA" id="ARBA00022640"/>
    </source>
</evidence>
<gene>
    <name evidence="18 20" type="primary">ndhD</name>
</gene>
<dbReference type="GO" id="GO:0003954">
    <property type="term" value="F:NADH dehydrogenase activity"/>
    <property type="evidence" value="ECO:0007669"/>
    <property type="project" value="TreeGrafter"/>
</dbReference>
<keyword evidence="12 18" id="KW-0520">NAD</keyword>
<keyword evidence="8 18" id="KW-0521">NADP</keyword>
<feature type="transmembrane region" description="Helical" evidence="18">
    <location>
        <begin position="113"/>
        <end position="129"/>
    </location>
</feature>
<name>A0A895G8E0_9GENT</name>
<dbReference type="GeneID" id="68700269"/>
<dbReference type="InterPro" id="IPR022997">
    <property type="entry name" value="NADH_Q_OxRdtase_chain4"/>
</dbReference>
<evidence type="ECO:0000256" key="15">
    <source>
        <dbReference type="ARBA" id="ARBA00032800"/>
    </source>
</evidence>
<dbReference type="GO" id="GO:0016655">
    <property type="term" value="F:oxidoreductase activity, acting on NAD(P)H, quinone or similar compound as acceptor"/>
    <property type="evidence" value="ECO:0007669"/>
    <property type="project" value="UniProtKB-UniRule"/>
</dbReference>
<feature type="transmembrane region" description="Helical" evidence="18">
    <location>
        <begin position="6"/>
        <end position="25"/>
    </location>
</feature>
<evidence type="ECO:0000256" key="17">
    <source>
        <dbReference type="ARBA" id="ARBA00048026"/>
    </source>
</evidence>
<dbReference type="EMBL" id="MW415427">
    <property type="protein sequence ID" value="QRZ02978.1"/>
    <property type="molecule type" value="Genomic_DNA"/>
</dbReference>
<dbReference type="GO" id="GO:0048039">
    <property type="term" value="F:ubiquinone binding"/>
    <property type="evidence" value="ECO:0007669"/>
    <property type="project" value="TreeGrafter"/>
</dbReference>
<feature type="transmembrane region" description="Helical" evidence="18">
    <location>
        <begin position="167"/>
        <end position="189"/>
    </location>
</feature>
<geneLocation type="chloroplast" evidence="20"/>
<comment type="subcellular location">
    <subcellularLocation>
        <location evidence="1 18">Plastid</location>
        <location evidence="1 18">Chloroplast thylakoid membrane</location>
        <topology evidence="1 18">Multi-pass membrane protein</topology>
    </subcellularLocation>
</comment>
<dbReference type="AlphaFoldDB" id="A0A895G8E0"/>
<feature type="transmembrane region" description="Helical" evidence="18">
    <location>
        <begin position="32"/>
        <end position="56"/>
    </location>
</feature>
<feature type="domain" description="NADH:quinone oxidoreductase/Mrp antiporter transmembrane" evidence="19">
    <location>
        <begin position="131"/>
        <end position="413"/>
    </location>
</feature>
<dbReference type="InterPro" id="IPR010227">
    <property type="entry name" value="NADH_Q_OxRdtase_chainM/4"/>
</dbReference>
<dbReference type="NCBIfam" id="TIGR01972">
    <property type="entry name" value="NDH_I_M"/>
    <property type="match status" value="1"/>
</dbReference>
<comment type="catalytic activity">
    <reaction evidence="16 18">
        <text>a plastoquinone + NADPH + (n+1) H(+)(in) = a plastoquinol + NADP(+) + n H(+)(out)</text>
        <dbReference type="Rhea" id="RHEA:42612"/>
        <dbReference type="Rhea" id="RHEA-COMP:9561"/>
        <dbReference type="Rhea" id="RHEA-COMP:9562"/>
        <dbReference type="ChEBI" id="CHEBI:15378"/>
        <dbReference type="ChEBI" id="CHEBI:17757"/>
        <dbReference type="ChEBI" id="CHEBI:57783"/>
        <dbReference type="ChEBI" id="CHEBI:58349"/>
        <dbReference type="ChEBI" id="CHEBI:62192"/>
    </reaction>
</comment>
<evidence type="ECO:0000256" key="6">
    <source>
        <dbReference type="ARBA" id="ARBA00022692"/>
    </source>
</evidence>
<feature type="transmembrane region" description="Helical" evidence="18">
    <location>
        <begin position="204"/>
        <end position="223"/>
    </location>
</feature>
<evidence type="ECO:0000256" key="11">
    <source>
        <dbReference type="ARBA" id="ARBA00022989"/>
    </source>
</evidence>
<keyword evidence="13 18" id="KW-0472">Membrane</keyword>
<sequence length="500" mass="56231">MNFFPWLTIIVVLPISAGSLIFFLPHRGNRVVRWYTICICILELLLTVYTFCYHFQPDDPLIQLLEDYKWIRLFDFHWRLGIDGLSIGPILLTGFITTLATLSAWPVTRDSRLFNFLMLAMYSGQIGLFSSRNLFLFFIMWELELIPVYLLLSMWGGKKRLYAATKFILYTAGGSIFLLMGVLGIGLYGSNQPTLSFETSANQSYPLVLEILFYIGFFIAFAVKSPIIPLHTWLPDTHGEAHYSTCMLLAGILLKMGAYGLARINIELLPHAHYLFSPWLVIVGTIQILYAASTSLGQRNLKRRIAYSSISHMGFLIIGIGSITDTGLNGALLQIISHGFIGAALFFLAGTTYDRTRLLYLDEMGGIAITMPRIFTMFSSFAMASLALPGMSGFVAELIVFFGIITSHKFFLMPKILIIFVMAIGIILTPIYSLSMSRQMFYGYKLFNVPNSYFFDSGPRELFLSISLFLPVLGIGIYPDFVLSLSVDKVEVILSNSFSK</sequence>
<feature type="transmembrane region" description="Helical" evidence="18">
    <location>
        <begin position="305"/>
        <end position="323"/>
    </location>
</feature>
<keyword evidence="4 20" id="KW-0150">Chloroplast</keyword>
<evidence type="ECO:0000256" key="10">
    <source>
        <dbReference type="ARBA" id="ARBA00022967"/>
    </source>
</evidence>
<keyword evidence="10 18" id="KW-1278">Translocase</keyword>
<proteinExistence type="inferred from homology"/>